<feature type="region of interest" description="Disordered" evidence="1">
    <location>
        <begin position="52"/>
        <end position="111"/>
    </location>
</feature>
<feature type="compositionally biased region" description="Polar residues" evidence="1">
    <location>
        <begin position="77"/>
        <end position="103"/>
    </location>
</feature>
<evidence type="ECO:0000313" key="2">
    <source>
        <dbReference type="EMBL" id="KAF9920598.1"/>
    </source>
</evidence>
<dbReference type="OrthoDB" id="5563016at2759"/>
<reference evidence="2" key="1">
    <citation type="journal article" date="2020" name="Fungal Divers.">
        <title>Resolving the Mortierellaceae phylogeny through synthesis of multi-gene phylogenetics and phylogenomics.</title>
        <authorList>
            <person name="Vandepol N."/>
            <person name="Liber J."/>
            <person name="Desiro A."/>
            <person name="Na H."/>
            <person name="Kennedy M."/>
            <person name="Barry K."/>
            <person name="Grigoriev I.V."/>
            <person name="Miller A.N."/>
            <person name="O'Donnell K."/>
            <person name="Stajich J.E."/>
            <person name="Bonito G."/>
        </authorList>
    </citation>
    <scope>NUCLEOTIDE SEQUENCE</scope>
    <source>
        <strain evidence="2">MES-2147</strain>
    </source>
</reference>
<dbReference type="PANTHER" id="PTHR12751:SF18">
    <property type="entry name" value="PHOSPHATASE AND ACTIN REGULATOR 1"/>
    <property type="match status" value="1"/>
</dbReference>
<dbReference type="EMBL" id="JAAAHW010011219">
    <property type="protein sequence ID" value="KAF9920598.1"/>
    <property type="molecule type" value="Genomic_DNA"/>
</dbReference>
<evidence type="ECO:0000256" key="1">
    <source>
        <dbReference type="SAM" id="MobiDB-lite"/>
    </source>
</evidence>
<feature type="region of interest" description="Disordered" evidence="1">
    <location>
        <begin position="1"/>
        <end position="28"/>
    </location>
</feature>
<proteinExistence type="predicted"/>
<dbReference type="PANTHER" id="PTHR12751">
    <property type="entry name" value="PHOSPHATASE AND ACTIN REGULATOR PHACTR"/>
    <property type="match status" value="1"/>
</dbReference>
<feature type="compositionally biased region" description="Low complexity" evidence="1">
    <location>
        <begin position="59"/>
        <end position="76"/>
    </location>
</feature>
<dbReference type="Proteomes" id="UP000749646">
    <property type="component" value="Unassembled WGS sequence"/>
</dbReference>
<dbReference type="GO" id="GO:0030036">
    <property type="term" value="P:actin cytoskeleton organization"/>
    <property type="evidence" value="ECO:0007669"/>
    <property type="project" value="TreeGrafter"/>
</dbReference>
<gene>
    <name evidence="2" type="primary">BNI4_2</name>
    <name evidence="2" type="ORF">BGZ65_011107</name>
</gene>
<accession>A0A9P6IHV3</accession>
<organism evidence="2 3">
    <name type="scientific">Modicella reniformis</name>
    <dbReference type="NCBI Taxonomy" id="1440133"/>
    <lineage>
        <taxon>Eukaryota</taxon>
        <taxon>Fungi</taxon>
        <taxon>Fungi incertae sedis</taxon>
        <taxon>Mucoromycota</taxon>
        <taxon>Mortierellomycotina</taxon>
        <taxon>Mortierellomycetes</taxon>
        <taxon>Mortierellales</taxon>
        <taxon>Mortierellaceae</taxon>
        <taxon>Modicella</taxon>
    </lineage>
</organism>
<dbReference type="GO" id="GO:0003779">
    <property type="term" value="F:actin binding"/>
    <property type="evidence" value="ECO:0007669"/>
    <property type="project" value="TreeGrafter"/>
</dbReference>
<evidence type="ECO:0000313" key="3">
    <source>
        <dbReference type="Proteomes" id="UP000749646"/>
    </source>
</evidence>
<protein>
    <submittedName>
        <fullName evidence="2">Bud neck involved protein</fullName>
    </submittedName>
</protein>
<dbReference type="AlphaFoldDB" id="A0A9P6IHV3"/>
<comment type="caution">
    <text evidence="2">The sequence shown here is derived from an EMBL/GenBank/DDBJ whole genome shotgun (WGS) entry which is preliminary data.</text>
</comment>
<sequence>MQHQPLTTSYQHQQQFTNPSASPSHLAPQERYSPYARQYQHNLQQPISSHLYYPTSEHPASYHAPQASQQQHSQQQTVNRNMTMLNSHNNIYGSGTSTPNTLSAPPPSRPARQLHFSTKGPIVHTTWAPEQYDRTSDPNITAHRLTPAIAQQIKLELNQFKSQEMIIHQDSHVYTHFFVN</sequence>
<keyword evidence="3" id="KW-1185">Reference proteome</keyword>
<name>A0A9P6IHV3_9FUNG</name>
<feature type="compositionally biased region" description="Polar residues" evidence="1">
    <location>
        <begin position="1"/>
        <end position="23"/>
    </location>
</feature>